<feature type="compositionally biased region" description="Basic and acidic residues" evidence="1">
    <location>
        <begin position="786"/>
        <end position="796"/>
    </location>
</feature>
<feature type="compositionally biased region" description="Low complexity" evidence="1">
    <location>
        <begin position="655"/>
        <end position="673"/>
    </location>
</feature>
<evidence type="ECO:0000313" key="3">
    <source>
        <dbReference type="Proteomes" id="UP000274922"/>
    </source>
</evidence>
<sequence length="1022" mass="102673">MADPSRSPASAAPHGHRGGPPFDGPNAGASLDNAVKAFGRMTIASAAPTTATAPLPLPLPAAPTPEALADARAGVLLRYSIDQLKSLRSSPLVSFPRELQNNPFWDEVVESARQNREHLLALRAEQQQAARAAGAPHGGYVRGAATRLAPLCRHGNEHVTHHNSYWVYLVSSRRFCRNRRLAARGRGARGGLPPRPGYNGHGHGHGSGSTTPRGGPSARGSDAGTPTERAPYAHPPGRAGVWGASQNGETTPFHARFRAGGHDRPHSSTSSSLSYRSPSSDAPARGDRGNMDDGMGSATPSASSLPAQHIDTNACPPGVTDAAWKGLDDMQRFRAWMRVKEGKPALVAAGPADAGAAGGGGLSGGASGAELRRLPSALSGTGLDLSDLVADNGGLLPGDGFGVGVGPGAGAGEAGRGSAAKSRLARFFANDATGTTSTPPSAAPSALPAPLDAKPSALSSAIMAQQGGGPPRLVAVSLGSAGHGSRGDGSPDALSAASATSPTSGRPNTGMSNILAMLQRSKENIQAGLDRKPANESLSSTDDAAKPAATTMMTATTPGLAIPTATSHLHPGSMRRESVDSPGLGDSTTPTSSGRPSISSYQAAHYASPQTTLASMLQNSISAKKTSHSHHPGGGASQPPSGAASRVVSGTGPGAAAADARSRALPPSSSSSLSQAMHVPSVYMAQSQTSAASVSAAASMPPPPLGASAPLGPDAAKPALVSPMGPYPGYPRAGMHPMDDGSDRVSGPKPPRMGPSGAMMHAYAASHADRGIGGSMHPGDGLSDQGLRDHGPRPMDVRLMSANGDPQGHNHAHGRANGYPPVSQGASQPPASDTYPPDPRLYGVGGGGGGGGGPTGPEGPPMFMPVYPMHPGHGELPPHGYYPPAMVGPGGPYGRMPPPRGPPPPNAPGVSVTSVPGMYPPPGAHGDYMMPEPMHRYPGGPGGMGPMPPMMRYGPGGPGGPGVGVGPMMGPPPMFHPLHPSGPPPPMHLGGGHVAQPGSGPGPGQGSHPHPGMNYPSQGPFA</sequence>
<feature type="region of interest" description="Disordered" evidence="1">
    <location>
        <begin position="694"/>
        <end position="752"/>
    </location>
</feature>
<feature type="compositionally biased region" description="Pro residues" evidence="1">
    <location>
        <begin position="974"/>
        <end position="987"/>
    </location>
</feature>
<feature type="region of interest" description="Disordered" evidence="1">
    <location>
        <begin position="974"/>
        <end position="1022"/>
    </location>
</feature>
<feature type="region of interest" description="Disordered" evidence="1">
    <location>
        <begin position="463"/>
        <end position="511"/>
    </location>
</feature>
<proteinExistence type="predicted"/>
<feature type="region of interest" description="Disordered" evidence="1">
    <location>
        <begin position="556"/>
        <end position="599"/>
    </location>
</feature>
<feature type="region of interest" description="Disordered" evidence="1">
    <location>
        <begin position="185"/>
        <end position="314"/>
    </location>
</feature>
<reference evidence="3" key="1">
    <citation type="journal article" date="2018" name="Nat. Microbiol.">
        <title>Leveraging single-cell genomics to expand the fungal tree of life.</title>
        <authorList>
            <person name="Ahrendt S.R."/>
            <person name="Quandt C.A."/>
            <person name="Ciobanu D."/>
            <person name="Clum A."/>
            <person name="Salamov A."/>
            <person name="Andreopoulos B."/>
            <person name="Cheng J.F."/>
            <person name="Woyke T."/>
            <person name="Pelin A."/>
            <person name="Henrissat B."/>
            <person name="Reynolds N.K."/>
            <person name="Benny G.L."/>
            <person name="Smith M.E."/>
            <person name="James T.Y."/>
            <person name="Grigoriev I.V."/>
        </authorList>
    </citation>
    <scope>NUCLEOTIDE SEQUENCE [LARGE SCALE GENOMIC DNA]</scope>
    <source>
        <strain evidence="3">ATCC 52028</strain>
    </source>
</reference>
<accession>A0A4P9X801</accession>
<keyword evidence="3" id="KW-1185">Reference proteome</keyword>
<name>A0A4P9X801_9FUNG</name>
<feature type="region of interest" description="Disordered" evidence="1">
    <location>
        <begin position="1"/>
        <end position="28"/>
    </location>
</feature>
<feature type="compositionally biased region" description="Low complexity" evidence="1">
    <location>
        <begin position="490"/>
        <end position="504"/>
    </location>
</feature>
<evidence type="ECO:0000256" key="1">
    <source>
        <dbReference type="SAM" id="MobiDB-lite"/>
    </source>
</evidence>
<gene>
    <name evidence="2" type="ORF">CXG81DRAFT_18814</name>
</gene>
<dbReference type="AlphaFoldDB" id="A0A4P9X801"/>
<feature type="compositionally biased region" description="Low complexity" evidence="1">
    <location>
        <begin position="706"/>
        <end position="716"/>
    </location>
</feature>
<feature type="region of interest" description="Disordered" evidence="1">
    <location>
        <begin position="431"/>
        <end position="451"/>
    </location>
</feature>
<feature type="compositionally biased region" description="Polar residues" evidence="1">
    <location>
        <begin position="586"/>
        <end position="599"/>
    </location>
</feature>
<organism evidence="2 3">
    <name type="scientific">Caulochytrium protostelioides</name>
    <dbReference type="NCBI Taxonomy" id="1555241"/>
    <lineage>
        <taxon>Eukaryota</taxon>
        <taxon>Fungi</taxon>
        <taxon>Fungi incertae sedis</taxon>
        <taxon>Chytridiomycota</taxon>
        <taxon>Chytridiomycota incertae sedis</taxon>
        <taxon>Chytridiomycetes</taxon>
        <taxon>Caulochytriales</taxon>
        <taxon>Caulochytriaceae</taxon>
        <taxon>Caulochytrium</taxon>
    </lineage>
</organism>
<protein>
    <submittedName>
        <fullName evidence="2">Uncharacterized protein</fullName>
    </submittedName>
</protein>
<dbReference type="EMBL" id="ML014174">
    <property type="protein sequence ID" value="RKP01394.1"/>
    <property type="molecule type" value="Genomic_DNA"/>
</dbReference>
<feature type="compositionally biased region" description="Gly residues" evidence="1">
    <location>
        <begin position="989"/>
        <end position="1005"/>
    </location>
</feature>
<feature type="compositionally biased region" description="Gly residues" evidence="1">
    <location>
        <begin position="843"/>
        <end position="856"/>
    </location>
</feature>
<feature type="region of interest" description="Disordered" evidence="1">
    <location>
        <begin position="621"/>
        <end position="673"/>
    </location>
</feature>
<feature type="compositionally biased region" description="Low complexity" evidence="1">
    <location>
        <begin position="267"/>
        <end position="280"/>
    </location>
</feature>
<feature type="compositionally biased region" description="Low complexity" evidence="1">
    <location>
        <begin position="1"/>
        <end position="13"/>
    </location>
</feature>
<dbReference type="Proteomes" id="UP000274922">
    <property type="component" value="Unassembled WGS sequence"/>
</dbReference>
<evidence type="ECO:0000313" key="2">
    <source>
        <dbReference type="EMBL" id="RKP01394.1"/>
    </source>
</evidence>
<feature type="region of interest" description="Disordered" evidence="1">
    <location>
        <begin position="769"/>
        <end position="862"/>
    </location>
</feature>
<feature type="compositionally biased region" description="Low complexity" evidence="1">
    <location>
        <begin position="432"/>
        <end position="451"/>
    </location>
</feature>